<gene>
    <name evidence="2" type="ORF">SKAU_G00165060</name>
</gene>
<accession>A0A9Q1FJE8</accession>
<dbReference type="PANTHER" id="PTHR10188">
    <property type="entry name" value="L-ASPARAGINASE"/>
    <property type="match status" value="1"/>
</dbReference>
<keyword evidence="3" id="KW-1185">Reference proteome</keyword>
<dbReference type="SUPFAM" id="SSF56235">
    <property type="entry name" value="N-terminal nucleophile aminohydrolases (Ntn hydrolases)"/>
    <property type="match status" value="1"/>
</dbReference>
<name>A0A9Q1FJE8_SYNKA</name>
<dbReference type="AlphaFoldDB" id="A0A9Q1FJE8"/>
<protein>
    <recommendedName>
        <fullName evidence="4">Isoaspartyl peptidase/L-asparaginase</fullName>
    </recommendedName>
</protein>
<sequence length="148" mass="15950">MSEMSVRGMKVASLGGFQVLKRGGTALDAVETAVRALEDDPAFNAGRGSVLNAYGEVELDAIIMNGRTLATGAVSSVRNIANPVTLARAVMEKTDHVMLTDRGANLFADSIGIGRVPGDALVMEQERKDWQQHQKYSLGVKNLFNSQW</sequence>
<dbReference type="GO" id="GO:0005737">
    <property type="term" value="C:cytoplasm"/>
    <property type="evidence" value="ECO:0007669"/>
    <property type="project" value="TreeGrafter"/>
</dbReference>
<evidence type="ECO:0000256" key="1">
    <source>
        <dbReference type="ARBA" id="ARBA00010872"/>
    </source>
</evidence>
<dbReference type="GO" id="GO:0016787">
    <property type="term" value="F:hydrolase activity"/>
    <property type="evidence" value="ECO:0007669"/>
    <property type="project" value="InterPro"/>
</dbReference>
<dbReference type="Pfam" id="PF01112">
    <property type="entry name" value="Asparaginase_2"/>
    <property type="match status" value="1"/>
</dbReference>
<dbReference type="InterPro" id="IPR000246">
    <property type="entry name" value="Peptidase_T2"/>
</dbReference>
<evidence type="ECO:0008006" key="4">
    <source>
        <dbReference type="Google" id="ProtNLM"/>
    </source>
</evidence>
<evidence type="ECO:0000313" key="2">
    <source>
        <dbReference type="EMBL" id="KAJ8359981.1"/>
    </source>
</evidence>
<dbReference type="PANTHER" id="PTHR10188:SF35">
    <property type="entry name" value="ISOASPARTYL PEPTIDASE_L-ASPARAGINASE"/>
    <property type="match status" value="1"/>
</dbReference>
<dbReference type="OrthoDB" id="2262349at2759"/>
<reference evidence="2" key="1">
    <citation type="journal article" date="2023" name="Science">
        <title>Genome structures resolve the early diversification of teleost fishes.</title>
        <authorList>
            <person name="Parey E."/>
            <person name="Louis A."/>
            <person name="Montfort J."/>
            <person name="Bouchez O."/>
            <person name="Roques C."/>
            <person name="Iampietro C."/>
            <person name="Lluch J."/>
            <person name="Castinel A."/>
            <person name="Donnadieu C."/>
            <person name="Desvignes T."/>
            <person name="Floi Bucao C."/>
            <person name="Jouanno E."/>
            <person name="Wen M."/>
            <person name="Mejri S."/>
            <person name="Dirks R."/>
            <person name="Jansen H."/>
            <person name="Henkel C."/>
            <person name="Chen W.J."/>
            <person name="Zahm M."/>
            <person name="Cabau C."/>
            <person name="Klopp C."/>
            <person name="Thompson A.W."/>
            <person name="Robinson-Rechavi M."/>
            <person name="Braasch I."/>
            <person name="Lecointre G."/>
            <person name="Bobe J."/>
            <person name="Postlethwait J.H."/>
            <person name="Berthelot C."/>
            <person name="Roest Crollius H."/>
            <person name="Guiguen Y."/>
        </authorList>
    </citation>
    <scope>NUCLEOTIDE SEQUENCE</scope>
    <source>
        <strain evidence="2">WJC10195</strain>
    </source>
</reference>
<dbReference type="Proteomes" id="UP001152622">
    <property type="component" value="Chromosome 5"/>
</dbReference>
<dbReference type="InterPro" id="IPR029055">
    <property type="entry name" value="Ntn_hydrolases_N"/>
</dbReference>
<evidence type="ECO:0000313" key="3">
    <source>
        <dbReference type="Proteomes" id="UP001152622"/>
    </source>
</evidence>
<proteinExistence type="inferred from homology"/>
<dbReference type="GO" id="GO:0033345">
    <property type="term" value="P:L-asparagine catabolic process via L-aspartate"/>
    <property type="evidence" value="ECO:0007669"/>
    <property type="project" value="TreeGrafter"/>
</dbReference>
<organism evidence="2 3">
    <name type="scientific">Synaphobranchus kaupii</name>
    <name type="common">Kaup's arrowtooth eel</name>
    <dbReference type="NCBI Taxonomy" id="118154"/>
    <lineage>
        <taxon>Eukaryota</taxon>
        <taxon>Metazoa</taxon>
        <taxon>Chordata</taxon>
        <taxon>Craniata</taxon>
        <taxon>Vertebrata</taxon>
        <taxon>Euteleostomi</taxon>
        <taxon>Actinopterygii</taxon>
        <taxon>Neopterygii</taxon>
        <taxon>Teleostei</taxon>
        <taxon>Anguilliformes</taxon>
        <taxon>Synaphobranchidae</taxon>
        <taxon>Synaphobranchus</taxon>
    </lineage>
</organism>
<dbReference type="EMBL" id="JAINUF010000005">
    <property type="protein sequence ID" value="KAJ8359981.1"/>
    <property type="molecule type" value="Genomic_DNA"/>
</dbReference>
<comment type="similarity">
    <text evidence="1">Belongs to the Ntn-hydrolase family.</text>
</comment>
<comment type="caution">
    <text evidence="2">The sequence shown here is derived from an EMBL/GenBank/DDBJ whole genome shotgun (WGS) entry which is preliminary data.</text>
</comment>